<accession>A0A517XNT4</accession>
<name>A0A517XNT4_9BACT</name>
<organism evidence="2 3">
    <name type="scientific">Urbifossiella limnaea</name>
    <dbReference type="NCBI Taxonomy" id="2528023"/>
    <lineage>
        <taxon>Bacteria</taxon>
        <taxon>Pseudomonadati</taxon>
        <taxon>Planctomycetota</taxon>
        <taxon>Planctomycetia</taxon>
        <taxon>Gemmatales</taxon>
        <taxon>Gemmataceae</taxon>
        <taxon>Urbifossiella</taxon>
    </lineage>
</organism>
<feature type="chain" id="PRO_5022206787" evidence="1">
    <location>
        <begin position="18"/>
        <end position="178"/>
    </location>
</feature>
<proteinExistence type="predicted"/>
<dbReference type="KEGG" id="uli:ETAA1_10750"/>
<evidence type="ECO:0000256" key="1">
    <source>
        <dbReference type="SAM" id="SignalP"/>
    </source>
</evidence>
<dbReference type="AlphaFoldDB" id="A0A517XNT4"/>
<evidence type="ECO:0000313" key="3">
    <source>
        <dbReference type="Proteomes" id="UP000319576"/>
    </source>
</evidence>
<dbReference type="RefSeq" id="WP_145234970.1">
    <property type="nucleotide sequence ID" value="NZ_CP036273.1"/>
</dbReference>
<reference evidence="2 3" key="1">
    <citation type="submission" date="2019-02" db="EMBL/GenBank/DDBJ databases">
        <title>Deep-cultivation of Planctomycetes and their phenomic and genomic characterization uncovers novel biology.</title>
        <authorList>
            <person name="Wiegand S."/>
            <person name="Jogler M."/>
            <person name="Boedeker C."/>
            <person name="Pinto D."/>
            <person name="Vollmers J."/>
            <person name="Rivas-Marin E."/>
            <person name="Kohn T."/>
            <person name="Peeters S.H."/>
            <person name="Heuer A."/>
            <person name="Rast P."/>
            <person name="Oberbeckmann S."/>
            <person name="Bunk B."/>
            <person name="Jeske O."/>
            <person name="Meyerdierks A."/>
            <person name="Storesund J.E."/>
            <person name="Kallscheuer N."/>
            <person name="Luecker S."/>
            <person name="Lage O.M."/>
            <person name="Pohl T."/>
            <person name="Merkel B.J."/>
            <person name="Hornburger P."/>
            <person name="Mueller R.-W."/>
            <person name="Bruemmer F."/>
            <person name="Labrenz M."/>
            <person name="Spormann A.M."/>
            <person name="Op den Camp H."/>
            <person name="Overmann J."/>
            <person name="Amann R."/>
            <person name="Jetten M.S.M."/>
            <person name="Mascher T."/>
            <person name="Medema M.H."/>
            <person name="Devos D.P."/>
            <person name="Kaster A.-K."/>
            <person name="Ovreas L."/>
            <person name="Rohde M."/>
            <person name="Galperin M.Y."/>
            <person name="Jogler C."/>
        </authorList>
    </citation>
    <scope>NUCLEOTIDE SEQUENCE [LARGE SCALE GENOMIC DNA]</scope>
    <source>
        <strain evidence="2 3">ETA_A1</strain>
    </source>
</reference>
<dbReference type="Proteomes" id="UP000319576">
    <property type="component" value="Chromosome"/>
</dbReference>
<sequence precursor="true">MRPALVLFALTVGALLAADPAAVGQPKAVTIKLNKLSAPAPAGWVSEKPKYTLRSYQFQLPGEKESPPGEVIVMPDSNPKAEKVFPGWKASFDGEPVVKESKLEVKGAAVRLLDVTGTWRYKERPFDKTSKTEERPDYRVVWAVVAEADEATHVRLSGPKAVVDKQYPAFEAWLKALK</sequence>
<feature type="signal peptide" evidence="1">
    <location>
        <begin position="1"/>
        <end position="17"/>
    </location>
</feature>
<evidence type="ECO:0000313" key="2">
    <source>
        <dbReference type="EMBL" id="QDU19171.1"/>
    </source>
</evidence>
<protein>
    <submittedName>
        <fullName evidence="2">Uncharacterized protein</fullName>
    </submittedName>
</protein>
<dbReference type="OrthoDB" id="277773at2"/>
<keyword evidence="1" id="KW-0732">Signal</keyword>
<dbReference type="EMBL" id="CP036273">
    <property type="protein sequence ID" value="QDU19171.1"/>
    <property type="molecule type" value="Genomic_DNA"/>
</dbReference>
<gene>
    <name evidence="2" type="ORF">ETAA1_10750</name>
</gene>
<keyword evidence="3" id="KW-1185">Reference proteome</keyword>